<sequence length="465" mass="52632">MLLRQQPPPHAIFWRGSFFREKRNLQFRSLLEEGGDVVSGCGETIPPLELPGGGSHYHHQPTLPTAEMATFLTGDMPDDPIDFPPQSQAPGLRDLDAALRCSICGELFDGPVSLSCGHCFCSCCVRTSLSTKQECPTCRKPGNEDHIRPNPSVEEAVLAWKRARQHILHLSKQDTPASADQAESGRPTKRLKRTRKVDYDSDLECIPGPSSSASRSASITPLTPKRHERRKPVSKALIVRTPKKAGSPIPSSDVEESDEGKMTSRETDLVQCPICEKKVIMTNINRHMDNNCQDANDTRSTKSQWAQLMGNNKAKKNQTRREDNDLERLPKASYDALKDRVLKDMLKEHDLSVTGDRNALERRHQRWVMLYNANLDKSHVNRKTIPELRSDLKLWEEERGRRKKHAVQDIETYERQHKYEFQRLIEQARPKQGTKPSSARDDTPEPGSDATIHESSDVERPTMSL</sequence>
<evidence type="ECO:0000313" key="2">
    <source>
        <dbReference type="Proteomes" id="UP000308600"/>
    </source>
</evidence>
<protein>
    <submittedName>
        <fullName evidence="1">Uncharacterized protein</fullName>
    </submittedName>
</protein>
<dbReference type="EMBL" id="ML208288">
    <property type="protein sequence ID" value="TFK72142.1"/>
    <property type="molecule type" value="Genomic_DNA"/>
</dbReference>
<name>A0ACD3B5A7_9AGAR</name>
<proteinExistence type="predicted"/>
<evidence type="ECO:0000313" key="1">
    <source>
        <dbReference type="EMBL" id="TFK72142.1"/>
    </source>
</evidence>
<reference evidence="1 2" key="1">
    <citation type="journal article" date="2019" name="Nat. Ecol. Evol.">
        <title>Megaphylogeny resolves global patterns of mushroom evolution.</title>
        <authorList>
            <person name="Varga T."/>
            <person name="Krizsan K."/>
            <person name="Foldi C."/>
            <person name="Dima B."/>
            <person name="Sanchez-Garcia M."/>
            <person name="Sanchez-Ramirez S."/>
            <person name="Szollosi G.J."/>
            <person name="Szarkandi J.G."/>
            <person name="Papp V."/>
            <person name="Albert L."/>
            <person name="Andreopoulos W."/>
            <person name="Angelini C."/>
            <person name="Antonin V."/>
            <person name="Barry K.W."/>
            <person name="Bougher N.L."/>
            <person name="Buchanan P."/>
            <person name="Buyck B."/>
            <person name="Bense V."/>
            <person name="Catcheside P."/>
            <person name="Chovatia M."/>
            <person name="Cooper J."/>
            <person name="Damon W."/>
            <person name="Desjardin D."/>
            <person name="Finy P."/>
            <person name="Geml J."/>
            <person name="Haridas S."/>
            <person name="Hughes K."/>
            <person name="Justo A."/>
            <person name="Karasinski D."/>
            <person name="Kautmanova I."/>
            <person name="Kiss B."/>
            <person name="Kocsube S."/>
            <person name="Kotiranta H."/>
            <person name="LaButti K.M."/>
            <person name="Lechner B.E."/>
            <person name="Liimatainen K."/>
            <person name="Lipzen A."/>
            <person name="Lukacs Z."/>
            <person name="Mihaltcheva S."/>
            <person name="Morgado L.N."/>
            <person name="Niskanen T."/>
            <person name="Noordeloos M.E."/>
            <person name="Ohm R.A."/>
            <person name="Ortiz-Santana B."/>
            <person name="Ovrebo C."/>
            <person name="Racz N."/>
            <person name="Riley R."/>
            <person name="Savchenko A."/>
            <person name="Shiryaev A."/>
            <person name="Soop K."/>
            <person name="Spirin V."/>
            <person name="Szebenyi C."/>
            <person name="Tomsovsky M."/>
            <person name="Tulloss R.E."/>
            <person name="Uehling J."/>
            <person name="Grigoriev I.V."/>
            <person name="Vagvolgyi C."/>
            <person name="Papp T."/>
            <person name="Martin F.M."/>
            <person name="Miettinen O."/>
            <person name="Hibbett D.S."/>
            <person name="Nagy L.G."/>
        </authorList>
    </citation>
    <scope>NUCLEOTIDE SEQUENCE [LARGE SCALE GENOMIC DNA]</scope>
    <source>
        <strain evidence="1 2">NL-1719</strain>
    </source>
</reference>
<organism evidence="1 2">
    <name type="scientific">Pluteus cervinus</name>
    <dbReference type="NCBI Taxonomy" id="181527"/>
    <lineage>
        <taxon>Eukaryota</taxon>
        <taxon>Fungi</taxon>
        <taxon>Dikarya</taxon>
        <taxon>Basidiomycota</taxon>
        <taxon>Agaricomycotina</taxon>
        <taxon>Agaricomycetes</taxon>
        <taxon>Agaricomycetidae</taxon>
        <taxon>Agaricales</taxon>
        <taxon>Pluteineae</taxon>
        <taxon>Pluteaceae</taxon>
        <taxon>Pluteus</taxon>
    </lineage>
</organism>
<keyword evidence="2" id="KW-1185">Reference proteome</keyword>
<accession>A0ACD3B5A7</accession>
<dbReference type="Proteomes" id="UP000308600">
    <property type="component" value="Unassembled WGS sequence"/>
</dbReference>
<gene>
    <name evidence="1" type="ORF">BDN72DRAFT_836516</name>
</gene>